<accession>A0ABD1N1W5</accession>
<feature type="region of interest" description="Disordered" evidence="1">
    <location>
        <begin position="1"/>
        <end position="149"/>
    </location>
</feature>
<proteinExistence type="predicted"/>
<reference evidence="2 3" key="1">
    <citation type="submission" date="2024-08" db="EMBL/GenBank/DDBJ databases">
        <title>Insights into the chromosomal genome structure of Flemingia macrophylla.</title>
        <authorList>
            <person name="Ding Y."/>
            <person name="Zhao Y."/>
            <person name="Bi W."/>
            <person name="Wu M."/>
            <person name="Zhao G."/>
            <person name="Gong Y."/>
            <person name="Li W."/>
            <person name="Zhang P."/>
        </authorList>
    </citation>
    <scope>NUCLEOTIDE SEQUENCE [LARGE SCALE GENOMIC DNA]</scope>
    <source>
        <strain evidence="2">DYQJB</strain>
        <tissue evidence="2">Leaf</tissue>
    </source>
</reference>
<feature type="compositionally biased region" description="Basic residues" evidence="1">
    <location>
        <begin position="119"/>
        <end position="142"/>
    </location>
</feature>
<organism evidence="2 3">
    <name type="scientific">Flemingia macrophylla</name>
    <dbReference type="NCBI Taxonomy" id="520843"/>
    <lineage>
        <taxon>Eukaryota</taxon>
        <taxon>Viridiplantae</taxon>
        <taxon>Streptophyta</taxon>
        <taxon>Embryophyta</taxon>
        <taxon>Tracheophyta</taxon>
        <taxon>Spermatophyta</taxon>
        <taxon>Magnoliopsida</taxon>
        <taxon>eudicotyledons</taxon>
        <taxon>Gunneridae</taxon>
        <taxon>Pentapetalae</taxon>
        <taxon>rosids</taxon>
        <taxon>fabids</taxon>
        <taxon>Fabales</taxon>
        <taxon>Fabaceae</taxon>
        <taxon>Papilionoideae</taxon>
        <taxon>50 kb inversion clade</taxon>
        <taxon>NPAAA clade</taxon>
        <taxon>indigoferoid/millettioid clade</taxon>
        <taxon>Phaseoleae</taxon>
        <taxon>Flemingia</taxon>
    </lineage>
</organism>
<comment type="caution">
    <text evidence="2">The sequence shown here is derived from an EMBL/GenBank/DDBJ whole genome shotgun (WGS) entry which is preliminary data.</text>
</comment>
<sequence length="149" mass="16904">MVTPRRRSEHSGKTPREIPAPIQMRIEGVAESDKNECFLHPTAPSSVFSKPLSAPPTNPSPPSASALQLLPGGTPQQQQQQPTNHRIPHRIPITNRQHRGFLQRPPLPPTKNEAFPSQPRHKPNQKPTRRNPIRFSLRRVRLHPPIQRL</sequence>
<dbReference type="AlphaFoldDB" id="A0ABD1N1W5"/>
<evidence type="ECO:0000256" key="1">
    <source>
        <dbReference type="SAM" id="MobiDB-lite"/>
    </source>
</evidence>
<name>A0ABD1N1W5_9FABA</name>
<feature type="compositionally biased region" description="Pro residues" evidence="1">
    <location>
        <begin position="53"/>
        <end position="62"/>
    </location>
</feature>
<evidence type="ECO:0000313" key="2">
    <source>
        <dbReference type="EMBL" id="KAL2342081.1"/>
    </source>
</evidence>
<dbReference type="EMBL" id="JBGMDY010000003">
    <property type="protein sequence ID" value="KAL2342081.1"/>
    <property type="molecule type" value="Genomic_DNA"/>
</dbReference>
<feature type="compositionally biased region" description="Low complexity" evidence="1">
    <location>
        <begin position="63"/>
        <end position="83"/>
    </location>
</feature>
<gene>
    <name evidence="2" type="ORF">Fmac_010021</name>
</gene>
<dbReference type="Proteomes" id="UP001603857">
    <property type="component" value="Unassembled WGS sequence"/>
</dbReference>
<keyword evidence="3" id="KW-1185">Reference proteome</keyword>
<evidence type="ECO:0000313" key="3">
    <source>
        <dbReference type="Proteomes" id="UP001603857"/>
    </source>
</evidence>
<protein>
    <submittedName>
        <fullName evidence="2">Uncharacterized protein</fullName>
    </submittedName>
</protein>